<comment type="caution">
    <text evidence="1">The sequence shown here is derived from an EMBL/GenBank/DDBJ whole genome shotgun (WGS) entry which is preliminary data.</text>
</comment>
<dbReference type="EMBL" id="JAHMHS010000072">
    <property type="protein sequence ID" value="KAK1722914.1"/>
    <property type="molecule type" value="Genomic_DNA"/>
</dbReference>
<dbReference type="GeneID" id="85398314"/>
<reference evidence="1" key="1">
    <citation type="submission" date="2021-12" db="EMBL/GenBank/DDBJ databases">
        <title>Comparative genomics, transcriptomics and evolutionary studies reveal genomic signatures of adaptation to plant cell wall in hemibiotrophic fungi.</title>
        <authorList>
            <consortium name="DOE Joint Genome Institute"/>
            <person name="Baroncelli R."/>
            <person name="Diaz J.F."/>
            <person name="Benocci T."/>
            <person name="Peng M."/>
            <person name="Battaglia E."/>
            <person name="Haridas S."/>
            <person name="Andreopoulos W."/>
            <person name="Labutti K."/>
            <person name="Pangilinan J."/>
            <person name="Floch G.L."/>
            <person name="Makela M.R."/>
            <person name="Henrissat B."/>
            <person name="Grigoriev I.V."/>
            <person name="Crouch J.A."/>
            <person name="De Vries R.P."/>
            <person name="Sukno S.A."/>
            <person name="Thon M.R."/>
        </authorList>
    </citation>
    <scope>NUCLEOTIDE SEQUENCE</scope>
    <source>
        <strain evidence="1">CBS 112980</strain>
    </source>
</reference>
<evidence type="ECO:0000313" key="1">
    <source>
        <dbReference type="EMBL" id="KAK1722914.1"/>
    </source>
</evidence>
<evidence type="ECO:0000313" key="2">
    <source>
        <dbReference type="Proteomes" id="UP001244207"/>
    </source>
</evidence>
<gene>
    <name evidence="1" type="ORF">BDZ83DRAFT_753932</name>
</gene>
<name>A0AAD8UJI9_GLOAC</name>
<sequence>MNSIPTQRSLIVDQGYFASEDTSLGDQVKQMEDNATPFASARGLQFAETNVLRHPNIRPLLESLLESSSLGLYRSIGPSPFDHVFISDPGHEVEIIMVMIWGPGSKVTYWAGSHRHWLDPVEAANSLLQVPRARLQASSSTPMETTLERGGFAVLDARTAFQITAGTAITFAFGKEDAAKYWSPMPLPRSLEHHVSSMESPTLRVNVIYIKD</sequence>
<protein>
    <submittedName>
        <fullName evidence="1">Uncharacterized protein</fullName>
    </submittedName>
</protein>
<accession>A0AAD8UJI9</accession>
<dbReference type="RefSeq" id="XP_060362969.1">
    <property type="nucleotide sequence ID" value="XM_060514416.1"/>
</dbReference>
<keyword evidence="2" id="KW-1185">Reference proteome</keyword>
<dbReference type="Proteomes" id="UP001244207">
    <property type="component" value="Unassembled WGS sequence"/>
</dbReference>
<organism evidence="1 2">
    <name type="scientific">Glomerella acutata</name>
    <name type="common">Colletotrichum acutatum</name>
    <dbReference type="NCBI Taxonomy" id="27357"/>
    <lineage>
        <taxon>Eukaryota</taxon>
        <taxon>Fungi</taxon>
        <taxon>Dikarya</taxon>
        <taxon>Ascomycota</taxon>
        <taxon>Pezizomycotina</taxon>
        <taxon>Sordariomycetes</taxon>
        <taxon>Hypocreomycetidae</taxon>
        <taxon>Glomerellales</taxon>
        <taxon>Glomerellaceae</taxon>
        <taxon>Colletotrichum</taxon>
        <taxon>Colletotrichum acutatum species complex</taxon>
    </lineage>
</organism>
<dbReference type="AlphaFoldDB" id="A0AAD8UJI9"/>
<proteinExistence type="predicted"/>